<proteinExistence type="predicted"/>
<dbReference type="Proteomes" id="UP000551327">
    <property type="component" value="Unassembled WGS sequence"/>
</dbReference>
<feature type="domain" description="Cytochrome c oxidase subunit IV bacterial aa3 type" evidence="2">
    <location>
        <begin position="2"/>
        <end position="34"/>
    </location>
</feature>
<evidence type="ECO:0000313" key="4">
    <source>
        <dbReference type="Proteomes" id="UP000551327"/>
    </source>
</evidence>
<name>A0A7X1KPQ8_9SPHN</name>
<dbReference type="Pfam" id="PF07835">
    <property type="entry name" value="COX4_pro_2"/>
    <property type="match status" value="1"/>
</dbReference>
<accession>A0A7X1KPQ8</accession>
<keyword evidence="1" id="KW-0812">Transmembrane</keyword>
<comment type="caution">
    <text evidence="3">The sequence shown here is derived from an EMBL/GenBank/DDBJ whole genome shotgun (WGS) entry which is preliminary data.</text>
</comment>
<sequence>MASGNDIKAARETYEAFIGVVKWTTPALIALTAFVVYLLAR</sequence>
<dbReference type="InterPro" id="IPR036596">
    <property type="entry name" value="Cyt-C_aa3_sf"/>
</dbReference>
<dbReference type="Gene3D" id="1.20.5.160">
    <property type="entry name" value="Bacterial aa3 type cytochrome c oxidase subunit IV"/>
    <property type="match status" value="1"/>
</dbReference>
<evidence type="ECO:0000313" key="3">
    <source>
        <dbReference type="EMBL" id="MBC2668685.1"/>
    </source>
</evidence>
<keyword evidence="1" id="KW-1133">Transmembrane helix</keyword>
<feature type="transmembrane region" description="Helical" evidence="1">
    <location>
        <begin position="20"/>
        <end position="40"/>
    </location>
</feature>
<keyword evidence="1" id="KW-0472">Membrane</keyword>
<evidence type="ECO:0000256" key="1">
    <source>
        <dbReference type="SAM" id="Phobius"/>
    </source>
</evidence>
<dbReference type="SUPFAM" id="SSF81469">
    <property type="entry name" value="Bacterial aa3 type cytochrome c oxidase subunit IV"/>
    <property type="match status" value="1"/>
</dbReference>
<dbReference type="AlphaFoldDB" id="A0A7X1KPQ8"/>
<evidence type="ECO:0000259" key="2">
    <source>
        <dbReference type="Pfam" id="PF07835"/>
    </source>
</evidence>
<dbReference type="InterPro" id="IPR012422">
    <property type="entry name" value="Cyt_c_oxidase_su4_bac-aa3"/>
</dbReference>
<organism evidence="3 4">
    <name type="scientific">Novosphingobium piscinae</name>
    <dbReference type="NCBI Taxonomy" id="1507448"/>
    <lineage>
        <taxon>Bacteria</taxon>
        <taxon>Pseudomonadati</taxon>
        <taxon>Pseudomonadota</taxon>
        <taxon>Alphaproteobacteria</taxon>
        <taxon>Sphingomonadales</taxon>
        <taxon>Sphingomonadaceae</taxon>
        <taxon>Novosphingobium</taxon>
    </lineage>
</organism>
<protein>
    <submittedName>
        <fullName evidence="3">Aa3-type cytochrome c oxidase subunit IV</fullName>
    </submittedName>
</protein>
<dbReference type="EMBL" id="JACLAX010000004">
    <property type="protein sequence ID" value="MBC2668685.1"/>
    <property type="molecule type" value="Genomic_DNA"/>
</dbReference>
<reference evidence="3 4" key="1">
    <citation type="submission" date="2020-08" db="EMBL/GenBank/DDBJ databases">
        <title>The genome sequence of type strain Novosphingobium piscinae KCTC 42194.</title>
        <authorList>
            <person name="Liu Y."/>
        </authorList>
    </citation>
    <scope>NUCLEOTIDE SEQUENCE [LARGE SCALE GENOMIC DNA]</scope>
    <source>
        <strain evidence="3 4">KCTC 42194</strain>
    </source>
</reference>
<keyword evidence="4" id="KW-1185">Reference proteome</keyword>
<gene>
    <name evidence="3" type="ORF">H7F53_05990</name>
</gene>